<gene>
    <name evidence="1" type="ORF">GCM10017643_38480</name>
</gene>
<evidence type="ECO:0000313" key="1">
    <source>
        <dbReference type="EMBL" id="GLK73730.1"/>
    </source>
</evidence>
<dbReference type="AlphaFoldDB" id="A0A9W6JDB7"/>
<accession>A0A9W6JDB7</accession>
<proteinExistence type="predicted"/>
<evidence type="ECO:0000313" key="2">
    <source>
        <dbReference type="Proteomes" id="UP001143370"/>
    </source>
</evidence>
<organism evidence="1 2">
    <name type="scientific">Ancylobacter dichloromethanicus</name>
    <dbReference type="NCBI Taxonomy" id="518825"/>
    <lineage>
        <taxon>Bacteria</taxon>
        <taxon>Pseudomonadati</taxon>
        <taxon>Pseudomonadota</taxon>
        <taxon>Alphaproteobacteria</taxon>
        <taxon>Hyphomicrobiales</taxon>
        <taxon>Xanthobacteraceae</taxon>
        <taxon>Ancylobacter</taxon>
    </lineage>
</organism>
<reference evidence="1" key="1">
    <citation type="journal article" date="2014" name="Int. J. Syst. Evol. Microbiol.">
        <title>Complete genome sequence of Corynebacterium casei LMG S-19264T (=DSM 44701T), isolated from a smear-ripened cheese.</title>
        <authorList>
            <consortium name="US DOE Joint Genome Institute (JGI-PGF)"/>
            <person name="Walter F."/>
            <person name="Albersmeier A."/>
            <person name="Kalinowski J."/>
            <person name="Ruckert C."/>
        </authorList>
    </citation>
    <scope>NUCLEOTIDE SEQUENCE</scope>
    <source>
        <strain evidence="1">VKM B-2484</strain>
    </source>
</reference>
<dbReference type="Proteomes" id="UP001143370">
    <property type="component" value="Unassembled WGS sequence"/>
</dbReference>
<keyword evidence="2" id="KW-1185">Reference proteome</keyword>
<name>A0A9W6JDB7_9HYPH</name>
<reference evidence="1" key="2">
    <citation type="submission" date="2023-01" db="EMBL/GenBank/DDBJ databases">
        <authorList>
            <person name="Sun Q."/>
            <person name="Evtushenko L."/>
        </authorList>
    </citation>
    <scope>NUCLEOTIDE SEQUENCE</scope>
    <source>
        <strain evidence="1">VKM B-2484</strain>
    </source>
</reference>
<sequence length="83" mass="9032">MYLVTSGPDIPAVSFRCLSPVTPDAKGPGQYERCTTRRFHRGLSSIVRSKRGEAGLLPAKKAGSYLRFSVGRHYQLATTYAGA</sequence>
<protein>
    <submittedName>
        <fullName evidence="1">Uncharacterized protein</fullName>
    </submittedName>
</protein>
<comment type="caution">
    <text evidence="1">The sequence shown here is derived from an EMBL/GenBank/DDBJ whole genome shotgun (WGS) entry which is preliminary data.</text>
</comment>
<dbReference type="EMBL" id="BSFJ01000033">
    <property type="protein sequence ID" value="GLK73730.1"/>
    <property type="molecule type" value="Genomic_DNA"/>
</dbReference>